<dbReference type="AlphaFoldDB" id="A0A3E0U0H7"/>
<dbReference type="PANTHER" id="PTHR46743">
    <property type="entry name" value="TEICHOIC ACIDS EXPORT ATP-BINDING PROTEIN TAGH"/>
    <property type="match status" value="1"/>
</dbReference>
<evidence type="ECO:0000313" key="6">
    <source>
        <dbReference type="EMBL" id="REL30200.1"/>
    </source>
</evidence>
<dbReference type="Pfam" id="PF00005">
    <property type="entry name" value="ABC_tran"/>
    <property type="match status" value="1"/>
</dbReference>
<organism evidence="6 7">
    <name type="scientific">Thalassotalea euphylliae</name>
    <dbReference type="NCBI Taxonomy" id="1655234"/>
    <lineage>
        <taxon>Bacteria</taxon>
        <taxon>Pseudomonadati</taxon>
        <taxon>Pseudomonadota</taxon>
        <taxon>Gammaproteobacteria</taxon>
        <taxon>Alteromonadales</taxon>
        <taxon>Colwelliaceae</taxon>
        <taxon>Thalassotalea</taxon>
    </lineage>
</organism>
<dbReference type="EMBL" id="QUOT01000001">
    <property type="protein sequence ID" value="REL30200.1"/>
    <property type="molecule type" value="Genomic_DNA"/>
</dbReference>
<dbReference type="Proteomes" id="UP000256899">
    <property type="component" value="Unassembled WGS sequence"/>
</dbReference>
<reference evidence="7" key="1">
    <citation type="submission" date="2018-08" db="EMBL/GenBank/DDBJ databases">
        <title>Thalassotalea euphylliae genome.</title>
        <authorList>
            <person name="Summers S."/>
            <person name="Rice S.A."/>
            <person name="Freckelton M.L."/>
            <person name="Nedved B.T."/>
            <person name="Hadfield M.G."/>
        </authorList>
    </citation>
    <scope>NUCLEOTIDE SEQUENCE [LARGE SCALE GENOMIC DNA]</scope>
    <source>
        <strain evidence="7">H3</strain>
    </source>
</reference>
<dbReference type="InterPro" id="IPR027417">
    <property type="entry name" value="P-loop_NTPase"/>
</dbReference>
<dbReference type="Gene3D" id="3.40.50.300">
    <property type="entry name" value="P-loop containing nucleotide triphosphate hydrolases"/>
    <property type="match status" value="1"/>
</dbReference>
<evidence type="ECO:0000256" key="1">
    <source>
        <dbReference type="ARBA" id="ARBA00005417"/>
    </source>
</evidence>
<keyword evidence="3" id="KW-0547">Nucleotide-binding</keyword>
<dbReference type="SUPFAM" id="SSF52540">
    <property type="entry name" value="P-loop containing nucleoside triphosphate hydrolases"/>
    <property type="match status" value="1"/>
</dbReference>
<proteinExistence type="inferred from homology"/>
<keyword evidence="4 6" id="KW-0067">ATP-binding</keyword>
<keyword evidence="2" id="KW-0813">Transport</keyword>
<dbReference type="InterPro" id="IPR003439">
    <property type="entry name" value="ABC_transporter-like_ATP-bd"/>
</dbReference>
<dbReference type="GO" id="GO:0005524">
    <property type="term" value="F:ATP binding"/>
    <property type="evidence" value="ECO:0007669"/>
    <property type="project" value="UniProtKB-KW"/>
</dbReference>
<keyword evidence="7" id="KW-1185">Reference proteome</keyword>
<evidence type="ECO:0000259" key="5">
    <source>
        <dbReference type="PROSITE" id="PS50893"/>
    </source>
</evidence>
<gene>
    <name evidence="6" type="ORF">DXX94_05490</name>
</gene>
<dbReference type="GO" id="GO:0140359">
    <property type="term" value="F:ABC-type transporter activity"/>
    <property type="evidence" value="ECO:0007669"/>
    <property type="project" value="InterPro"/>
</dbReference>
<dbReference type="PROSITE" id="PS00211">
    <property type="entry name" value="ABC_TRANSPORTER_1"/>
    <property type="match status" value="1"/>
</dbReference>
<dbReference type="InterPro" id="IPR015860">
    <property type="entry name" value="ABC_transpr_TagH-like"/>
</dbReference>
<dbReference type="CDD" id="cd03220">
    <property type="entry name" value="ABC_KpsT_Wzt"/>
    <property type="match status" value="1"/>
</dbReference>
<feature type="domain" description="ABC transporter" evidence="5">
    <location>
        <begin position="7"/>
        <end position="231"/>
    </location>
</feature>
<evidence type="ECO:0000256" key="2">
    <source>
        <dbReference type="ARBA" id="ARBA00022448"/>
    </source>
</evidence>
<evidence type="ECO:0000256" key="4">
    <source>
        <dbReference type="ARBA" id="ARBA00022840"/>
    </source>
</evidence>
<evidence type="ECO:0000313" key="7">
    <source>
        <dbReference type="Proteomes" id="UP000256899"/>
    </source>
</evidence>
<comment type="similarity">
    <text evidence="1">Belongs to the ABC transporter superfamily.</text>
</comment>
<dbReference type="InterPro" id="IPR050683">
    <property type="entry name" value="Bact_Polysacc_Export_ATP-bd"/>
</dbReference>
<comment type="caution">
    <text evidence="6">The sequence shown here is derived from an EMBL/GenBank/DDBJ whole genome shotgun (WGS) entry which is preliminary data.</text>
</comment>
<dbReference type="InterPro" id="IPR003593">
    <property type="entry name" value="AAA+_ATPase"/>
</dbReference>
<sequence>MQGDYAVELDSVSLLYKTRMAFFRHDKFKALDRVSFKVKRGETFGVIGGNGSGKSTLLKVLTGIYTPDTGSITHHCKSSSLLTLGLGFNNELTGRENAIVSAMLNGASKAQAVENIAEIIEFSELGKNIDKPVKTYSSGMRARLGFSVAMHNKVDLLLIDEVLGVGDQDFRQKAEAAMLNKLNSEQTVIFVSHSAGQVKKLCKNSIWLDKGKVKAYGQTDEVFNAYQARHLT</sequence>
<dbReference type="GO" id="GO:0016020">
    <property type="term" value="C:membrane"/>
    <property type="evidence" value="ECO:0007669"/>
    <property type="project" value="InterPro"/>
</dbReference>
<protein>
    <submittedName>
        <fullName evidence="6">ABC transporter ATP-binding protein</fullName>
    </submittedName>
</protein>
<evidence type="ECO:0000256" key="3">
    <source>
        <dbReference type="ARBA" id="ARBA00022741"/>
    </source>
</evidence>
<dbReference type="PROSITE" id="PS50893">
    <property type="entry name" value="ABC_TRANSPORTER_2"/>
    <property type="match status" value="1"/>
</dbReference>
<accession>A0A3E0U0H7</accession>
<dbReference type="SMART" id="SM00382">
    <property type="entry name" value="AAA"/>
    <property type="match status" value="1"/>
</dbReference>
<dbReference type="InterPro" id="IPR017871">
    <property type="entry name" value="ABC_transporter-like_CS"/>
</dbReference>
<dbReference type="PANTHER" id="PTHR46743:SF2">
    <property type="entry name" value="TEICHOIC ACIDS EXPORT ATP-BINDING PROTEIN TAGH"/>
    <property type="match status" value="1"/>
</dbReference>
<dbReference type="GO" id="GO:0016887">
    <property type="term" value="F:ATP hydrolysis activity"/>
    <property type="evidence" value="ECO:0007669"/>
    <property type="project" value="InterPro"/>
</dbReference>
<name>A0A3E0U0H7_9GAMM</name>